<dbReference type="InterPro" id="IPR050680">
    <property type="entry name" value="YpeA/RimI_acetyltransf"/>
</dbReference>
<dbReference type="Pfam" id="PF00583">
    <property type="entry name" value="Acetyltransf_1"/>
    <property type="match status" value="1"/>
</dbReference>
<dbReference type="PANTHER" id="PTHR43420">
    <property type="entry name" value="ACETYLTRANSFERASE"/>
    <property type="match status" value="1"/>
</dbReference>
<gene>
    <name evidence="4" type="ORF">FPZ44_04910</name>
</gene>
<name>A0A559J3X9_9BACL</name>
<dbReference type="AlphaFoldDB" id="A0A559J3X9"/>
<keyword evidence="5" id="KW-1185">Reference proteome</keyword>
<reference evidence="4 5" key="1">
    <citation type="submission" date="2019-07" db="EMBL/GenBank/DDBJ databases">
        <authorList>
            <person name="Kim J."/>
        </authorList>
    </citation>
    <scope>NUCLEOTIDE SEQUENCE [LARGE SCALE GENOMIC DNA]</scope>
    <source>
        <strain evidence="4 5">N4</strain>
    </source>
</reference>
<keyword evidence="1" id="KW-0808">Transferase</keyword>
<organism evidence="4 5">
    <name type="scientific">Paenibacillus agilis</name>
    <dbReference type="NCBI Taxonomy" id="3020863"/>
    <lineage>
        <taxon>Bacteria</taxon>
        <taxon>Bacillati</taxon>
        <taxon>Bacillota</taxon>
        <taxon>Bacilli</taxon>
        <taxon>Bacillales</taxon>
        <taxon>Paenibacillaceae</taxon>
        <taxon>Paenibacillus</taxon>
    </lineage>
</organism>
<sequence length="296" mass="33959">MPALGELYNAIVAEGTPDSFWWIGDEHNWSNVYCAFEHGKMVAKGQVIIISTLPAGRPAHNKHSIYVNLKTLPQREYDYALLDKMYPHLYARALELKATLPQQYGTNLCVGNDVSETANNQYFKQKAFHYLYTSFGMSRDLREPIPSFPLPKSFQFSQWKMESSQEIQNYLDIEAEIWPDTPLGRDRLAEYKNYPLWIAMVVREADTIVGSLMAWQDGSAEDAVDGVIEDVFVREQWRNRGLAKYMLAQGLHYLKSNGLKTAHLEVLTTNKAALALYESVGFFQTSEEVRHYIELK</sequence>
<protein>
    <submittedName>
        <fullName evidence="4">GNAT family N-acetyltransferase</fullName>
    </submittedName>
</protein>
<dbReference type="PROSITE" id="PS51186">
    <property type="entry name" value="GNAT"/>
    <property type="match status" value="1"/>
</dbReference>
<dbReference type="GO" id="GO:0016747">
    <property type="term" value="F:acyltransferase activity, transferring groups other than amino-acyl groups"/>
    <property type="evidence" value="ECO:0007669"/>
    <property type="project" value="InterPro"/>
</dbReference>
<dbReference type="EMBL" id="VNJK01000001">
    <property type="protein sequence ID" value="TVX94583.1"/>
    <property type="molecule type" value="Genomic_DNA"/>
</dbReference>
<evidence type="ECO:0000313" key="4">
    <source>
        <dbReference type="EMBL" id="TVX94583.1"/>
    </source>
</evidence>
<dbReference type="InterPro" id="IPR000182">
    <property type="entry name" value="GNAT_dom"/>
</dbReference>
<evidence type="ECO:0000256" key="1">
    <source>
        <dbReference type="ARBA" id="ARBA00022679"/>
    </source>
</evidence>
<dbReference type="CDD" id="cd04301">
    <property type="entry name" value="NAT_SF"/>
    <property type="match status" value="1"/>
</dbReference>
<dbReference type="Gene3D" id="3.40.630.30">
    <property type="match status" value="1"/>
</dbReference>
<evidence type="ECO:0000256" key="2">
    <source>
        <dbReference type="ARBA" id="ARBA00023315"/>
    </source>
</evidence>
<keyword evidence="2" id="KW-0012">Acyltransferase</keyword>
<dbReference type="RefSeq" id="WP_144991686.1">
    <property type="nucleotide sequence ID" value="NZ_VNJK01000001.1"/>
</dbReference>
<dbReference type="SUPFAM" id="SSF55729">
    <property type="entry name" value="Acyl-CoA N-acyltransferases (Nat)"/>
    <property type="match status" value="1"/>
</dbReference>
<dbReference type="Proteomes" id="UP000318102">
    <property type="component" value="Unassembled WGS sequence"/>
</dbReference>
<accession>A0A559J3X9</accession>
<evidence type="ECO:0000313" key="5">
    <source>
        <dbReference type="Proteomes" id="UP000318102"/>
    </source>
</evidence>
<evidence type="ECO:0000259" key="3">
    <source>
        <dbReference type="PROSITE" id="PS51186"/>
    </source>
</evidence>
<dbReference type="OrthoDB" id="1897483at2"/>
<dbReference type="PANTHER" id="PTHR43420:SF12">
    <property type="entry name" value="N-ACETYLTRANSFERASE DOMAIN-CONTAINING PROTEIN"/>
    <property type="match status" value="1"/>
</dbReference>
<proteinExistence type="predicted"/>
<dbReference type="InterPro" id="IPR016181">
    <property type="entry name" value="Acyl_CoA_acyltransferase"/>
</dbReference>
<feature type="domain" description="N-acetyltransferase" evidence="3">
    <location>
        <begin position="154"/>
        <end position="296"/>
    </location>
</feature>
<comment type="caution">
    <text evidence="4">The sequence shown here is derived from an EMBL/GenBank/DDBJ whole genome shotgun (WGS) entry which is preliminary data.</text>
</comment>